<comment type="caution">
    <text evidence="5">The sequence shown here is derived from an EMBL/GenBank/DDBJ whole genome shotgun (WGS) entry which is preliminary data.</text>
</comment>
<organism evidence="5">
    <name type="scientific">Rhododendron williamsianum</name>
    <dbReference type="NCBI Taxonomy" id="262921"/>
    <lineage>
        <taxon>Eukaryota</taxon>
        <taxon>Viridiplantae</taxon>
        <taxon>Streptophyta</taxon>
        <taxon>Embryophyta</taxon>
        <taxon>Tracheophyta</taxon>
        <taxon>Spermatophyta</taxon>
        <taxon>Magnoliopsida</taxon>
        <taxon>eudicotyledons</taxon>
        <taxon>Gunneridae</taxon>
        <taxon>Pentapetalae</taxon>
        <taxon>asterids</taxon>
        <taxon>Ericales</taxon>
        <taxon>Ericaceae</taxon>
        <taxon>Ericoideae</taxon>
        <taxon>Rhodoreae</taxon>
        <taxon>Rhododendron</taxon>
    </lineage>
</organism>
<dbReference type="PANTHER" id="PTHR48028:SF2">
    <property type="entry name" value="GLYCINE-RICH RNA-BINDING PROTEIN RZ1A"/>
    <property type="match status" value="1"/>
</dbReference>
<dbReference type="InterPro" id="IPR035979">
    <property type="entry name" value="RBD_domain_sf"/>
</dbReference>
<dbReference type="InterPro" id="IPR012677">
    <property type="entry name" value="Nucleotide-bd_a/b_plait_sf"/>
</dbReference>
<evidence type="ECO:0000313" key="5">
    <source>
        <dbReference type="EMBL" id="KAE9445886.1"/>
    </source>
</evidence>
<protein>
    <recommendedName>
        <fullName evidence="4">RRM domain-containing protein</fullName>
    </recommendedName>
</protein>
<evidence type="ECO:0000256" key="2">
    <source>
        <dbReference type="PROSITE-ProRule" id="PRU00176"/>
    </source>
</evidence>
<keyword evidence="3" id="KW-1133">Transmembrane helix</keyword>
<dbReference type="SUPFAM" id="SSF54928">
    <property type="entry name" value="RNA-binding domain, RBD"/>
    <property type="match status" value="1"/>
</dbReference>
<dbReference type="InterPro" id="IPR051106">
    <property type="entry name" value="RNA-bind/splicing_reg"/>
</dbReference>
<evidence type="ECO:0000256" key="3">
    <source>
        <dbReference type="SAM" id="Phobius"/>
    </source>
</evidence>
<evidence type="ECO:0000259" key="4">
    <source>
        <dbReference type="PROSITE" id="PS50102"/>
    </source>
</evidence>
<dbReference type="EMBL" id="QEFC01003993">
    <property type="protein sequence ID" value="KAE9445886.1"/>
    <property type="molecule type" value="Genomic_DNA"/>
</dbReference>
<dbReference type="PANTHER" id="PTHR48028">
    <property type="entry name" value="GLYCINE-RICH RNA-BINDING PROTEIN RZ1A"/>
    <property type="match status" value="1"/>
</dbReference>
<dbReference type="GO" id="GO:0003723">
    <property type="term" value="F:RNA binding"/>
    <property type="evidence" value="ECO:0007669"/>
    <property type="project" value="UniProtKB-UniRule"/>
</dbReference>
<dbReference type="AlphaFoldDB" id="A0A6A4KA74"/>
<name>A0A6A4KA74_9ERIC</name>
<dbReference type="Gene3D" id="3.30.70.330">
    <property type="match status" value="1"/>
</dbReference>
<keyword evidence="1 2" id="KW-0694">RNA-binding</keyword>
<dbReference type="SMART" id="SM00360">
    <property type="entry name" value="RRM"/>
    <property type="match status" value="1"/>
</dbReference>
<reference evidence="5" key="1">
    <citation type="journal article" date="2019" name="Genome Biol. Evol.">
        <title>The Rhododendron genome and chromosomal organization provide insight into shared whole-genome duplications across the heath family (Ericaceae).</title>
        <authorList>
            <person name="Soza V.L."/>
            <person name="Lindsley D."/>
            <person name="Waalkes A."/>
            <person name="Ramage E."/>
            <person name="Patwardhan R.P."/>
            <person name="Burton J.N."/>
            <person name="Adey A."/>
            <person name="Kumar A."/>
            <person name="Qiu R."/>
            <person name="Shendure J."/>
            <person name="Hall B."/>
        </authorList>
    </citation>
    <scope>NUCLEOTIDE SEQUENCE</scope>
    <source>
        <strain evidence="5">RSF 1966-606</strain>
    </source>
</reference>
<feature type="transmembrane region" description="Helical" evidence="3">
    <location>
        <begin position="78"/>
        <end position="99"/>
    </location>
</feature>
<sequence length="256" mass="27788">MHFEARRRRRSCSHCASSCVVSFLLSAVENMSDELEYRCFIGGLAWSTSDRGLKDAFAKFGHLVEAKVVPSEFAFIKVMLYIAVIACCLEGVIVHAVAVDKFSGRSRGFGFITFDEKTAMEEAIEAMNGMDLDGRSITVEKAQPSGRDRDSDRPQMEIDLGDVTGIPVAMVEAIVIIVTVLDPMTAGVPEVSDPAEEIGGSATGCEAVGSSFSNDTFSQCLGKRNNVFSRRGGNVAYTAGSFSISSTEEIWQFQEF</sequence>
<dbReference type="OrthoDB" id="439808at2759"/>
<dbReference type="Pfam" id="PF00076">
    <property type="entry name" value="RRM_1"/>
    <property type="match status" value="2"/>
</dbReference>
<dbReference type="PROSITE" id="PS50102">
    <property type="entry name" value="RRM"/>
    <property type="match status" value="1"/>
</dbReference>
<keyword evidence="3" id="KW-0812">Transmembrane</keyword>
<feature type="domain" description="RRM" evidence="4">
    <location>
        <begin position="37"/>
        <end position="144"/>
    </location>
</feature>
<feature type="non-terminal residue" evidence="5">
    <location>
        <position position="256"/>
    </location>
</feature>
<feature type="non-terminal residue" evidence="5">
    <location>
        <position position="1"/>
    </location>
</feature>
<keyword evidence="3" id="KW-0472">Membrane</keyword>
<gene>
    <name evidence="5" type="ORF">C3L33_22205</name>
</gene>
<accession>A0A6A4KA74</accession>
<dbReference type="InterPro" id="IPR000504">
    <property type="entry name" value="RRM_dom"/>
</dbReference>
<evidence type="ECO:0000256" key="1">
    <source>
        <dbReference type="ARBA" id="ARBA00022884"/>
    </source>
</evidence>
<proteinExistence type="predicted"/>